<reference evidence="4" key="2">
    <citation type="submission" date="2025-08" db="UniProtKB">
        <authorList>
            <consortium name="Ensembl"/>
        </authorList>
    </citation>
    <scope>IDENTIFICATION</scope>
</reference>
<dbReference type="InterPro" id="IPR052628">
    <property type="entry name" value="CFAP70"/>
</dbReference>
<accession>A0AAR2KHQ0</accession>
<organism evidence="4 5">
    <name type="scientific">Pygocentrus nattereri</name>
    <name type="common">Red-bellied piranha</name>
    <dbReference type="NCBI Taxonomy" id="42514"/>
    <lineage>
        <taxon>Eukaryota</taxon>
        <taxon>Metazoa</taxon>
        <taxon>Chordata</taxon>
        <taxon>Craniata</taxon>
        <taxon>Vertebrata</taxon>
        <taxon>Euteleostomi</taxon>
        <taxon>Actinopterygii</taxon>
        <taxon>Neopterygii</taxon>
        <taxon>Teleostei</taxon>
        <taxon>Ostariophysi</taxon>
        <taxon>Characiformes</taxon>
        <taxon>Characoidei</taxon>
        <taxon>Pygocentrus</taxon>
    </lineage>
</organism>
<evidence type="ECO:0000256" key="3">
    <source>
        <dbReference type="PROSITE-ProRule" id="PRU00339"/>
    </source>
</evidence>
<dbReference type="PROSITE" id="PS50005">
    <property type="entry name" value="TPR"/>
    <property type="match status" value="2"/>
</dbReference>
<evidence type="ECO:0000313" key="5">
    <source>
        <dbReference type="Proteomes" id="UP001501920"/>
    </source>
</evidence>
<dbReference type="SUPFAM" id="SSF48452">
    <property type="entry name" value="TPR-like"/>
    <property type="match status" value="2"/>
</dbReference>
<evidence type="ECO:0000256" key="2">
    <source>
        <dbReference type="ARBA" id="ARBA00022803"/>
    </source>
</evidence>
<reference evidence="4 5" key="1">
    <citation type="submission" date="2020-10" db="EMBL/GenBank/DDBJ databases">
        <title>Pygocentrus nattereri (red-bellied piranha) genome, fPygNat1, primary haplotype.</title>
        <authorList>
            <person name="Myers G."/>
            <person name="Meyer A."/>
            <person name="Karagic N."/>
            <person name="Pippel M."/>
            <person name="Winkler S."/>
            <person name="Tracey A."/>
            <person name="Wood J."/>
            <person name="Formenti G."/>
            <person name="Howe K."/>
            <person name="Fedrigo O."/>
            <person name="Jarvis E.D."/>
        </authorList>
    </citation>
    <scope>NUCLEOTIDE SEQUENCE [LARGE SCALE GENOMIC DNA]</scope>
</reference>
<keyword evidence="2 3" id="KW-0802">TPR repeat</keyword>
<name>A0AAR2KHQ0_PYGNA</name>
<dbReference type="Pfam" id="PF13432">
    <property type="entry name" value="TPR_16"/>
    <property type="match status" value="1"/>
</dbReference>
<proteinExistence type="predicted"/>
<dbReference type="AlphaFoldDB" id="A0AAR2KHQ0"/>
<keyword evidence="5" id="KW-1185">Reference proteome</keyword>
<dbReference type="PANTHER" id="PTHR44314:SF1">
    <property type="entry name" value="CILIA- AND FLAGELLA-ASSOCIATED PROTEIN 70"/>
    <property type="match status" value="1"/>
</dbReference>
<feature type="repeat" description="TPR" evidence="3">
    <location>
        <begin position="881"/>
        <end position="914"/>
    </location>
</feature>
<gene>
    <name evidence="4" type="primary">CFAP70</name>
</gene>
<dbReference type="GO" id="GO:0060271">
    <property type="term" value="P:cilium assembly"/>
    <property type="evidence" value="ECO:0007669"/>
    <property type="project" value="TreeGrafter"/>
</dbReference>
<keyword evidence="1" id="KW-0677">Repeat</keyword>
<dbReference type="Proteomes" id="UP001501920">
    <property type="component" value="Chromosome 14"/>
</dbReference>
<dbReference type="GO" id="GO:0003341">
    <property type="term" value="P:cilium movement"/>
    <property type="evidence" value="ECO:0007669"/>
    <property type="project" value="TreeGrafter"/>
</dbReference>
<evidence type="ECO:0000313" key="4">
    <source>
        <dbReference type="Ensembl" id="ENSPNAP00000063853.1"/>
    </source>
</evidence>
<evidence type="ECO:0000256" key="1">
    <source>
        <dbReference type="ARBA" id="ARBA00022737"/>
    </source>
</evidence>
<dbReference type="GO" id="GO:0070062">
    <property type="term" value="C:extracellular exosome"/>
    <property type="evidence" value="ECO:0007669"/>
    <property type="project" value="TreeGrafter"/>
</dbReference>
<dbReference type="Ensembl" id="ENSPNAT00000053338.1">
    <property type="protein sequence ID" value="ENSPNAP00000063853.1"/>
    <property type="gene ID" value="ENSPNAG00000002087.2"/>
</dbReference>
<evidence type="ECO:0008006" key="6">
    <source>
        <dbReference type="Google" id="ProtNLM"/>
    </source>
</evidence>
<dbReference type="GO" id="GO:0031514">
    <property type="term" value="C:motile cilium"/>
    <property type="evidence" value="ECO:0007669"/>
    <property type="project" value="TreeGrafter"/>
</dbReference>
<dbReference type="InterPro" id="IPR011990">
    <property type="entry name" value="TPR-like_helical_dom_sf"/>
</dbReference>
<dbReference type="Gene3D" id="1.25.40.10">
    <property type="entry name" value="Tetratricopeptide repeat domain"/>
    <property type="match status" value="2"/>
</dbReference>
<dbReference type="PANTHER" id="PTHR44314">
    <property type="entry name" value="CILIA- AND FLAGELLA-ASSOCIATED PROTEIN 70"/>
    <property type="match status" value="1"/>
</dbReference>
<dbReference type="SMART" id="SM00028">
    <property type="entry name" value="TPR"/>
    <property type="match status" value="9"/>
</dbReference>
<reference evidence="4" key="3">
    <citation type="submission" date="2025-09" db="UniProtKB">
        <authorList>
            <consortium name="Ensembl"/>
        </authorList>
    </citation>
    <scope>IDENTIFICATION</scope>
</reference>
<dbReference type="GeneTree" id="ENSGT00390000013319"/>
<dbReference type="InterPro" id="IPR019734">
    <property type="entry name" value="TPR_rpt"/>
</dbReference>
<feature type="repeat" description="TPR" evidence="3">
    <location>
        <begin position="844"/>
        <end position="877"/>
    </location>
</feature>
<protein>
    <recommendedName>
        <fullName evidence="6">Cilia and flagella associated protein 70</fullName>
    </recommendedName>
</protein>
<sequence>MPLRSIKDFGWLVPITTTVNISDSSLIQPFLNFVRVEFNGIVLGDSHKLEVPVDECMNYNFTCSFECSDVGYTLDDLAHKPIILTVIEVLPKEKKQKEEKTSVLGQAIVDLLPLLRGQWSFSSTVVLHPAPGSPSEISLQDEGIKPTLEVTVSVPEPLLSDSQLSESNLLAVTVETAYSVPDVWNLALGPSCSYVAALQVPLTAEKEQILLFSNGVLKMGGEREPVPRPKKWPISPLLAPDAQFIPGNCIEGELTDLEDGDLTSIEDQEFRAEAECNRKRVSWDTERRCFVDAGGAACLTRRIAECRLWPVEVMRSPQAGAAKVAVGKASKEKTVRRSNILMFGCNFCVNFLKYWKTKRKMSVLWESMKAPAAQGRPRPPSSVGSCKAAPSKEVIIDILCLQTGKLDQCESITDAEPQVNAEGQMYADSRSYIVIEIALEKPLVPKRPPEELAKRVMELIPPRPPLPQRPAGAERAVQDYQAQIASVGAQVLEQYQQMFGDLFVPGAKPLDSATEEQRKRQLLGELNYSGKYFAFKEQIKYSVVRIVREKMLRTEAFTDAEQLQVFLSQLYVFLVDEMHAALNKTLSADAPEVQPEPLLDCSQLRHFAKEALLNEEYQLAAQYYQEQLARDRSNPSHWFDYGVFYMLTADYLKAEECFQLAVFIKQVNVPSLLMCGILSEMSGRYEDAETFFERATCIEPSCVVAWTLFGLFYLAQENLIRAEMAFGEATKQLRTAVVCSPGCRQETVYDNQTPTEGGRQEEVKFRQSLANPVDKHGELLISHTKLVSHAFMAQRALAQQLLCPDGGPSSSYHLALAHVKLLQGQYSSAKASLQESLNDSFQNPDAWALYGHLKYLTKDYNQAQKCYERTLDFVTDASDTHTVYLRLGSIYLQSREYEKAKTTYLRACRSTPSCLTWLGLGIACYRLGELTEAEDALSEANTLNNRNPKVWGYLALVCLQTGRKLEAEQSYKYALKVNEPLLQEIRELQDRVGFGNPSFP</sequence>